<protein>
    <submittedName>
        <fullName evidence="1">Uncharacterized protein</fullName>
    </submittedName>
</protein>
<proteinExistence type="predicted"/>
<name>A0A367FW42_9FIRM</name>
<organism evidence="1 2">
    <name type="scientific">Blautia obeum</name>
    <dbReference type="NCBI Taxonomy" id="40520"/>
    <lineage>
        <taxon>Bacteria</taxon>
        <taxon>Bacillati</taxon>
        <taxon>Bacillota</taxon>
        <taxon>Clostridia</taxon>
        <taxon>Lachnospirales</taxon>
        <taxon>Lachnospiraceae</taxon>
        <taxon>Blautia</taxon>
    </lineage>
</organism>
<dbReference type="Proteomes" id="UP000253208">
    <property type="component" value="Unassembled WGS sequence"/>
</dbReference>
<comment type="caution">
    <text evidence="1">The sequence shown here is derived from an EMBL/GenBank/DDBJ whole genome shotgun (WGS) entry which is preliminary data.</text>
</comment>
<evidence type="ECO:0000313" key="2">
    <source>
        <dbReference type="Proteomes" id="UP000253208"/>
    </source>
</evidence>
<dbReference type="EMBL" id="PSQG01000028">
    <property type="protein sequence ID" value="RCH42046.1"/>
    <property type="molecule type" value="Genomic_DNA"/>
</dbReference>
<reference evidence="1 2" key="1">
    <citation type="submission" date="2018-02" db="EMBL/GenBank/DDBJ databases">
        <title>Complete genome sequencing of Faecalibacterium prausnitzii strains isolated from the human gut.</title>
        <authorList>
            <person name="Fitzgerald B.C."/>
            <person name="Shkoporov A.N."/>
            <person name="Ross P.R."/>
            <person name="Hill C."/>
        </authorList>
    </citation>
    <scope>NUCLEOTIDE SEQUENCE [LARGE SCALE GENOMIC DNA]</scope>
    <source>
        <strain evidence="1 2">APC942/31-1</strain>
    </source>
</reference>
<gene>
    <name evidence="1" type="ORF">C4886_15705</name>
</gene>
<dbReference type="AlphaFoldDB" id="A0A367FW42"/>
<sequence>MAGKSCGGQTVTDKKIEARILSVFMDARPWQAVHKERKICRSALEGQMTGCWDNAEYALYCHGCGALSVALREICI</sequence>
<evidence type="ECO:0000313" key="1">
    <source>
        <dbReference type="EMBL" id="RCH42046.1"/>
    </source>
</evidence>
<accession>A0A367FW42</accession>